<comment type="caution">
    <text evidence="1">The sequence shown here is derived from an EMBL/GenBank/DDBJ whole genome shotgun (WGS) entry which is preliminary data.</text>
</comment>
<accession>A0ACB9YQG1</accession>
<sequence length="356" mass="38811">MTTTYRSSAAGLPDPVYVFSALSCLGFFTQWVVMLMNGSFVAMLLTTWNGIFPDSAPVKTWTGIWPIDFVLSLLVVFFGGVLDLVNLSDLAPFLILIDLIFALVVCGLMTLVEDRRNRQTGPLRYSAFWQIMWNYCGAGSVLPVYSRLYVKTRLANKPGISHEQAQALPFTALWVVALSLPLLAPAVLGATPFQIQNGIVVWFFSPLTVGPIQELVSALISRLGFSKGMASPVTIAYCIAGSVSAAAHLGVASWAFLSPELSWSRIYWPDHGRVQQGPDLLTDAAVIFMQYGHIVVQLCVLTLGIYTLGYERLRTGHPVLMLVVVMAIAGPGAALAWLLCRSEEQMATGEAESKRS</sequence>
<keyword evidence="2" id="KW-1185">Reference proteome</keyword>
<gene>
    <name evidence="1" type="ORF">F4820DRAFT_452081</name>
</gene>
<reference evidence="1 2" key="1">
    <citation type="journal article" date="2022" name="New Phytol.">
        <title>Ecological generalism drives hyperdiversity of secondary metabolite gene clusters in xylarialean endophytes.</title>
        <authorList>
            <person name="Franco M.E.E."/>
            <person name="Wisecaver J.H."/>
            <person name="Arnold A.E."/>
            <person name="Ju Y.M."/>
            <person name="Slot J.C."/>
            <person name="Ahrendt S."/>
            <person name="Moore L.P."/>
            <person name="Eastman K.E."/>
            <person name="Scott K."/>
            <person name="Konkel Z."/>
            <person name="Mondo S.J."/>
            <person name="Kuo A."/>
            <person name="Hayes R.D."/>
            <person name="Haridas S."/>
            <person name="Andreopoulos B."/>
            <person name="Riley R."/>
            <person name="LaButti K."/>
            <person name="Pangilinan J."/>
            <person name="Lipzen A."/>
            <person name="Amirebrahimi M."/>
            <person name="Yan J."/>
            <person name="Adam C."/>
            <person name="Keymanesh K."/>
            <person name="Ng V."/>
            <person name="Louie K."/>
            <person name="Northen T."/>
            <person name="Drula E."/>
            <person name="Henrissat B."/>
            <person name="Hsieh H.M."/>
            <person name="Youens-Clark K."/>
            <person name="Lutzoni F."/>
            <person name="Miadlikowska J."/>
            <person name="Eastwood D.C."/>
            <person name="Hamelin R.C."/>
            <person name="Grigoriev I.V."/>
            <person name="U'Ren J.M."/>
        </authorList>
    </citation>
    <scope>NUCLEOTIDE SEQUENCE [LARGE SCALE GENOMIC DNA]</scope>
    <source>
        <strain evidence="1 2">CBS 119005</strain>
    </source>
</reference>
<protein>
    <submittedName>
        <fullName evidence="1">Uncharacterized protein</fullName>
    </submittedName>
</protein>
<evidence type="ECO:0000313" key="1">
    <source>
        <dbReference type="EMBL" id="KAI4861255.1"/>
    </source>
</evidence>
<dbReference type="EMBL" id="MU393557">
    <property type="protein sequence ID" value="KAI4861255.1"/>
    <property type="molecule type" value="Genomic_DNA"/>
</dbReference>
<name>A0ACB9YQG1_9PEZI</name>
<proteinExistence type="predicted"/>
<organism evidence="1 2">
    <name type="scientific">Hypoxylon rubiginosum</name>
    <dbReference type="NCBI Taxonomy" id="110542"/>
    <lineage>
        <taxon>Eukaryota</taxon>
        <taxon>Fungi</taxon>
        <taxon>Dikarya</taxon>
        <taxon>Ascomycota</taxon>
        <taxon>Pezizomycotina</taxon>
        <taxon>Sordariomycetes</taxon>
        <taxon>Xylariomycetidae</taxon>
        <taxon>Xylariales</taxon>
        <taxon>Hypoxylaceae</taxon>
        <taxon>Hypoxylon</taxon>
    </lineage>
</organism>
<dbReference type="Proteomes" id="UP001497700">
    <property type="component" value="Unassembled WGS sequence"/>
</dbReference>
<evidence type="ECO:0000313" key="2">
    <source>
        <dbReference type="Proteomes" id="UP001497700"/>
    </source>
</evidence>